<dbReference type="Pfam" id="PF02571">
    <property type="entry name" value="CbiJ"/>
    <property type="match status" value="1"/>
</dbReference>
<keyword evidence="5" id="KW-1185">Reference proteome</keyword>
<dbReference type="AlphaFoldDB" id="A0A1E5Q8H6"/>
<dbReference type="PANTHER" id="PTHR36925:SF1">
    <property type="entry name" value="COBALT-PRECORRIN-6A REDUCTASE"/>
    <property type="match status" value="1"/>
</dbReference>
<dbReference type="NCBIfam" id="TIGR00715">
    <property type="entry name" value="precor6x_red"/>
    <property type="match status" value="1"/>
</dbReference>
<dbReference type="NCBIfam" id="NF005968">
    <property type="entry name" value="PRK08057.1-2"/>
    <property type="match status" value="1"/>
</dbReference>
<evidence type="ECO:0008006" key="6">
    <source>
        <dbReference type="Google" id="ProtNLM"/>
    </source>
</evidence>
<dbReference type="STRING" id="28181.BEN30_08160"/>
<dbReference type="UniPathway" id="UPA00148"/>
<evidence type="ECO:0000256" key="3">
    <source>
        <dbReference type="ARBA" id="ARBA00023002"/>
    </source>
</evidence>
<dbReference type="PROSITE" id="PS51014">
    <property type="entry name" value="COBK_CBIJ"/>
    <property type="match status" value="1"/>
</dbReference>
<comment type="caution">
    <text evidence="4">The sequence shown here is derived from an EMBL/GenBank/DDBJ whole genome shotgun (WGS) entry which is preliminary data.</text>
</comment>
<evidence type="ECO:0000313" key="4">
    <source>
        <dbReference type="EMBL" id="OEJ67697.1"/>
    </source>
</evidence>
<evidence type="ECO:0000256" key="1">
    <source>
        <dbReference type="ARBA" id="ARBA00004953"/>
    </source>
</evidence>
<sequence>MSAPILILGGTAEAVQLAAALSEQRPDLDVTIALSGVTDKPTELPYRVRIGSFGGAEGLAEFLRHQGILAVIDATHPFATQITRNAAWACLAASVPCLHLDRPSWSLPEDTDVVFVPDAEEAARLVARTSSAAFITIGRKHLEAFNGLANVHLLVRLLAPSVPSEALENATFVYGRPPFAVEDEVALMRGHKIDTLVSKASGGDATRSKIDAAAQVGARIVLIRRPPPTDGERAHSVAAAVQWLNDHIAIK</sequence>
<dbReference type="GO" id="GO:0016994">
    <property type="term" value="F:precorrin-6A reductase activity"/>
    <property type="evidence" value="ECO:0007669"/>
    <property type="project" value="InterPro"/>
</dbReference>
<evidence type="ECO:0000313" key="5">
    <source>
        <dbReference type="Proteomes" id="UP000095347"/>
    </source>
</evidence>
<dbReference type="GO" id="GO:0009236">
    <property type="term" value="P:cobalamin biosynthetic process"/>
    <property type="evidence" value="ECO:0007669"/>
    <property type="project" value="UniProtKB-UniPathway"/>
</dbReference>
<dbReference type="InterPro" id="IPR003723">
    <property type="entry name" value="Precorrin-6x_reduct"/>
</dbReference>
<dbReference type="PANTHER" id="PTHR36925">
    <property type="entry name" value="COBALT-PRECORRIN-6A REDUCTASE"/>
    <property type="match status" value="1"/>
</dbReference>
<protein>
    <recommendedName>
        <fullName evidence="6">Cobalt-precorrin-6A reductase</fullName>
    </recommendedName>
</protein>
<dbReference type="Proteomes" id="UP000095347">
    <property type="component" value="Unassembled WGS sequence"/>
</dbReference>
<reference evidence="5" key="1">
    <citation type="submission" date="2016-07" db="EMBL/GenBank/DDBJ databases">
        <authorList>
            <person name="Florea S."/>
            <person name="Webb J.S."/>
            <person name="Jaromczyk J."/>
            <person name="Schardl C.L."/>
        </authorList>
    </citation>
    <scope>NUCLEOTIDE SEQUENCE [LARGE SCALE GENOMIC DNA]</scope>
    <source>
        <strain evidence="5">MV-1</strain>
    </source>
</reference>
<keyword evidence="2" id="KW-0169">Cobalamin biosynthesis</keyword>
<dbReference type="OrthoDB" id="5183775at2"/>
<comment type="pathway">
    <text evidence="1">Cofactor biosynthesis; adenosylcobalamin biosynthesis.</text>
</comment>
<evidence type="ECO:0000256" key="2">
    <source>
        <dbReference type="ARBA" id="ARBA00022573"/>
    </source>
</evidence>
<organism evidence="4 5">
    <name type="scientific">Magnetovibrio blakemorei</name>
    <dbReference type="NCBI Taxonomy" id="28181"/>
    <lineage>
        <taxon>Bacteria</taxon>
        <taxon>Pseudomonadati</taxon>
        <taxon>Pseudomonadota</taxon>
        <taxon>Alphaproteobacteria</taxon>
        <taxon>Rhodospirillales</taxon>
        <taxon>Magnetovibrionaceae</taxon>
        <taxon>Magnetovibrio</taxon>
    </lineage>
</organism>
<keyword evidence="3" id="KW-0560">Oxidoreductase</keyword>
<gene>
    <name evidence="4" type="ORF">BEN30_08160</name>
</gene>
<proteinExistence type="predicted"/>
<dbReference type="RefSeq" id="WP_069957558.1">
    <property type="nucleotide sequence ID" value="NZ_MCGG01000020.1"/>
</dbReference>
<name>A0A1E5Q8H6_9PROT</name>
<accession>A0A1E5Q8H6</accession>
<dbReference type="EMBL" id="MCGG01000020">
    <property type="protein sequence ID" value="OEJ67697.1"/>
    <property type="molecule type" value="Genomic_DNA"/>
</dbReference>